<keyword evidence="2" id="KW-1185">Reference proteome</keyword>
<evidence type="ECO:0008006" key="3">
    <source>
        <dbReference type="Google" id="ProtNLM"/>
    </source>
</evidence>
<dbReference type="HOGENOM" id="CLU_122416_1_0_4"/>
<proteinExistence type="predicted"/>
<dbReference type="eggNOG" id="ENOG5031S84">
    <property type="taxonomic scope" value="Bacteria"/>
</dbReference>
<reference evidence="1" key="1">
    <citation type="submission" date="2011-10" db="EMBL/GenBank/DDBJ databases">
        <title>The Genome Sequence of Oxalobacter formigenes HOxBLS.</title>
        <authorList>
            <consortium name="The Broad Institute Genome Sequencing Platform"/>
            <person name="Earl A."/>
            <person name="Ward D."/>
            <person name="Feldgarden M."/>
            <person name="Gevers D."/>
            <person name="Allison M.J."/>
            <person name="Humphrey S."/>
            <person name="Young S.K."/>
            <person name="Zeng Q."/>
            <person name="Gargeya S."/>
            <person name="Fitzgerald M."/>
            <person name="Haas B."/>
            <person name="Abouelleil A."/>
            <person name="Alvarado L."/>
            <person name="Arachchi H.M."/>
            <person name="Berlin A."/>
            <person name="Brown A."/>
            <person name="Chapman S.B."/>
            <person name="Chen Z."/>
            <person name="Dunbar C."/>
            <person name="Freedman E."/>
            <person name="Gearin G."/>
            <person name="Goldberg J."/>
            <person name="Griggs A."/>
            <person name="Gujja S."/>
            <person name="Heiman D."/>
            <person name="Howarth C."/>
            <person name="Larson L."/>
            <person name="Lui A."/>
            <person name="MacDonald P.J.P."/>
            <person name="Montmayeur A."/>
            <person name="Murphy C."/>
            <person name="Neiman D."/>
            <person name="Pearson M."/>
            <person name="Priest M."/>
            <person name="Roberts A."/>
            <person name="Saif S."/>
            <person name="Shea T."/>
            <person name="Shenoy N."/>
            <person name="Sisk P."/>
            <person name="Stolte C."/>
            <person name="Sykes S."/>
            <person name="Wortman J."/>
            <person name="Nusbaum C."/>
            <person name="Birren B."/>
        </authorList>
    </citation>
    <scope>NUCLEOTIDE SEQUENCE [LARGE SCALE GENOMIC DNA]</scope>
    <source>
        <strain evidence="1">HOxBLS</strain>
    </source>
</reference>
<comment type="caution">
    <text evidence="1">The sequence shown here is derived from an EMBL/GenBank/DDBJ whole genome shotgun (WGS) entry which is preliminary data.</text>
</comment>
<gene>
    <name evidence="1" type="ORF">OFAG_01186</name>
</gene>
<name>C3X497_9BURK</name>
<dbReference type="Proteomes" id="UP000003973">
    <property type="component" value="Unassembled WGS sequence"/>
</dbReference>
<dbReference type="EMBL" id="ACDP02000007">
    <property type="protein sequence ID" value="EEO28033.1"/>
    <property type="molecule type" value="Genomic_DNA"/>
</dbReference>
<accession>C3X497</accession>
<evidence type="ECO:0000313" key="2">
    <source>
        <dbReference type="Proteomes" id="UP000003973"/>
    </source>
</evidence>
<dbReference type="AlphaFoldDB" id="C3X497"/>
<sequence length="126" mass="14321">MIFNREFEFTLPRGFIDSQGKVHRKGLMRLATAADEVVPMRDFRAQQNPAYLPVLVLARVIVRLGELPEINAGVIENLFTADMAFLQDMYRRINEMAGEPVVNGVCPQCGCHHRIPLDFNDLKTFS</sequence>
<protein>
    <recommendedName>
        <fullName evidence="3">Phage tail assembly protein</fullName>
    </recommendedName>
</protein>
<evidence type="ECO:0000313" key="1">
    <source>
        <dbReference type="EMBL" id="EEO28033.1"/>
    </source>
</evidence>
<organism evidence="1 2">
    <name type="scientific">Oxalobacter paraformigenes</name>
    <dbReference type="NCBI Taxonomy" id="556268"/>
    <lineage>
        <taxon>Bacteria</taxon>
        <taxon>Pseudomonadati</taxon>
        <taxon>Pseudomonadota</taxon>
        <taxon>Betaproteobacteria</taxon>
        <taxon>Burkholderiales</taxon>
        <taxon>Oxalobacteraceae</taxon>
        <taxon>Oxalobacter</taxon>
    </lineage>
</organism>